<evidence type="ECO:0000313" key="2">
    <source>
        <dbReference type="Proteomes" id="UP000310095"/>
    </source>
</evidence>
<proteinExistence type="predicted"/>
<gene>
    <name evidence="1" type="ORF">FEF10_23770</name>
</gene>
<sequence length="61" mass="6792">MEAGNIVELFSCALAATTPKRKIKFFFYHAAIYKVIGVHSFEVDCFVSVNHSAVCYQQFGG</sequence>
<protein>
    <submittedName>
        <fullName evidence="1">Uncharacterized protein</fullName>
    </submittedName>
</protein>
<evidence type="ECO:0000313" key="1">
    <source>
        <dbReference type="EMBL" id="TMM60964.1"/>
    </source>
</evidence>
<dbReference type="EMBL" id="VAVY01000004">
    <property type="protein sequence ID" value="TMM60964.1"/>
    <property type="molecule type" value="Genomic_DNA"/>
</dbReference>
<dbReference type="Proteomes" id="UP000310095">
    <property type="component" value="Unassembled WGS sequence"/>
</dbReference>
<reference evidence="1 2" key="1">
    <citation type="submission" date="2019-05" db="EMBL/GenBank/DDBJ databases">
        <title>Identification and Biocontrol Activity Analysis of Biocontrol Strain PF-1 Based on Genome-wide Data.</title>
        <authorList>
            <person name="Qi J."/>
        </authorList>
    </citation>
    <scope>NUCLEOTIDE SEQUENCE [LARGE SCALE GENOMIC DNA]</scope>
    <source>
        <strain evidence="1 2">PF-1</strain>
    </source>
</reference>
<organism evidence="1 2">
    <name type="scientific">Pseudomonas protegens</name>
    <dbReference type="NCBI Taxonomy" id="380021"/>
    <lineage>
        <taxon>Bacteria</taxon>
        <taxon>Pseudomonadati</taxon>
        <taxon>Pseudomonadota</taxon>
        <taxon>Gammaproteobacteria</taxon>
        <taxon>Pseudomonadales</taxon>
        <taxon>Pseudomonadaceae</taxon>
        <taxon>Pseudomonas</taxon>
    </lineage>
</organism>
<comment type="caution">
    <text evidence="1">The sequence shown here is derived from an EMBL/GenBank/DDBJ whole genome shotgun (WGS) entry which is preliminary data.</text>
</comment>
<keyword evidence="2" id="KW-1185">Reference proteome</keyword>
<accession>A0ABY2VAE0</accession>
<name>A0ABY2VAE0_9PSED</name>